<name>A0A081NJ50_9GAMM</name>
<evidence type="ECO:0000313" key="1">
    <source>
        <dbReference type="EMBL" id="KEQ18473.1"/>
    </source>
</evidence>
<dbReference type="AlphaFoldDB" id="A0A081NJ50"/>
<reference evidence="1 2" key="1">
    <citation type="submission" date="2014-06" db="EMBL/GenBank/DDBJ databases">
        <title>Whole Genome Sequences of Three Symbiotic Endozoicomonas Bacteria.</title>
        <authorList>
            <person name="Neave M.J."/>
            <person name="Apprill A."/>
            <person name="Voolstra C.R."/>
        </authorList>
    </citation>
    <scope>NUCLEOTIDE SEQUENCE [LARGE SCALE GENOMIC DNA]</scope>
    <source>
        <strain evidence="1 2">DSM 25634</strain>
    </source>
</reference>
<dbReference type="eggNOG" id="ENOG50331VE">
    <property type="taxonomic scope" value="Bacteria"/>
</dbReference>
<dbReference type="RefSeq" id="WP_034835839.1">
    <property type="nucleotide sequence ID" value="NZ_JOKH01000002.1"/>
</dbReference>
<dbReference type="OrthoDB" id="6193078at2"/>
<protein>
    <submittedName>
        <fullName evidence="1">Uncharacterized protein</fullName>
    </submittedName>
</protein>
<comment type="caution">
    <text evidence="1">The sequence shown here is derived from an EMBL/GenBank/DDBJ whole genome shotgun (WGS) entry which is preliminary data.</text>
</comment>
<organism evidence="1 2">
    <name type="scientific">Endozoicomonas numazuensis</name>
    <dbReference type="NCBI Taxonomy" id="1137799"/>
    <lineage>
        <taxon>Bacteria</taxon>
        <taxon>Pseudomonadati</taxon>
        <taxon>Pseudomonadota</taxon>
        <taxon>Gammaproteobacteria</taxon>
        <taxon>Oceanospirillales</taxon>
        <taxon>Endozoicomonadaceae</taxon>
        <taxon>Endozoicomonas</taxon>
    </lineage>
</organism>
<accession>A0A081NJ50</accession>
<sequence>MSVMSVHSSLGKHNIQSFQHDGGFLLFDRDTDGRSGRRILINAQLANKFSALINHDSKGQLVIAGIKQLRAKGGGINSNSCNSKPQRHMDAIGHVLVTYEIHQSSPDDPYDGIRIIDLDLADFAGSREPGFYRVEKDPVKKEWAAKNSKPSKNIKTQKAAINGRVENFDRASKQLLPEMVEKAYGSAETEGFDFFYQPPSLLRRGLSWLTPAQKRVNSQIASQRLAKGLLEAQKKKQTVQWVIHGDGATLFAQALDQLKGHKFDQHEVLFAGLPKQKLGPVMQTMKQAGIGFHKDIIKYNPHDWNALNNRVWGMSGLYRVIESLGDEYEDRLGVLKAQAGGD</sequence>
<gene>
    <name evidence="1" type="ORF">GZ78_13375</name>
</gene>
<evidence type="ECO:0000313" key="2">
    <source>
        <dbReference type="Proteomes" id="UP000028073"/>
    </source>
</evidence>
<proteinExistence type="predicted"/>
<dbReference type="EMBL" id="JOKH01000002">
    <property type="protein sequence ID" value="KEQ18473.1"/>
    <property type="molecule type" value="Genomic_DNA"/>
</dbReference>
<dbReference type="Proteomes" id="UP000028073">
    <property type="component" value="Unassembled WGS sequence"/>
</dbReference>
<keyword evidence="2" id="KW-1185">Reference proteome</keyword>